<dbReference type="PANTHER" id="PTHR30573">
    <property type="entry name" value="QUINOLINATE SYNTHETASE A"/>
    <property type="match status" value="1"/>
</dbReference>
<keyword evidence="6" id="KW-0662">Pyridine nucleotide biosynthesis</keyword>
<dbReference type="InterPro" id="IPR003473">
    <property type="entry name" value="NadA"/>
</dbReference>
<evidence type="ECO:0000256" key="5">
    <source>
        <dbReference type="ARBA" id="ARBA00022490"/>
    </source>
</evidence>
<protein>
    <recommendedName>
        <fullName evidence="3">quinolinate synthase</fullName>
        <ecNumber evidence="3">2.5.1.72</ecNumber>
    </recommendedName>
</protein>
<evidence type="ECO:0000256" key="6">
    <source>
        <dbReference type="ARBA" id="ARBA00022642"/>
    </source>
</evidence>
<dbReference type="GO" id="GO:0008987">
    <property type="term" value="F:quinolinate synthetase A activity"/>
    <property type="evidence" value="ECO:0007669"/>
    <property type="project" value="InterPro"/>
</dbReference>
<dbReference type="AlphaFoldDB" id="A0A381SYC8"/>
<evidence type="ECO:0000256" key="3">
    <source>
        <dbReference type="ARBA" id="ARBA00012669"/>
    </source>
</evidence>
<keyword evidence="5" id="KW-0963">Cytoplasm</keyword>
<name>A0A381SYC8_9ZZZZ</name>
<dbReference type="SUPFAM" id="SSF142754">
    <property type="entry name" value="NadA-like"/>
    <property type="match status" value="1"/>
</dbReference>
<dbReference type="GO" id="GO:0051539">
    <property type="term" value="F:4 iron, 4 sulfur cluster binding"/>
    <property type="evidence" value="ECO:0007669"/>
    <property type="project" value="UniProtKB-KW"/>
</dbReference>
<evidence type="ECO:0000256" key="10">
    <source>
        <dbReference type="ARBA" id="ARBA00023014"/>
    </source>
</evidence>
<evidence type="ECO:0000256" key="4">
    <source>
        <dbReference type="ARBA" id="ARBA00022485"/>
    </source>
</evidence>
<proteinExistence type="inferred from homology"/>
<keyword evidence="7" id="KW-0808">Transferase</keyword>
<dbReference type="GO" id="GO:0046872">
    <property type="term" value="F:metal ion binding"/>
    <property type="evidence" value="ECO:0007669"/>
    <property type="project" value="UniProtKB-KW"/>
</dbReference>
<dbReference type="Pfam" id="PF02445">
    <property type="entry name" value="NadA"/>
    <property type="match status" value="1"/>
</dbReference>
<gene>
    <name evidence="11" type="ORF">METZ01_LOCUS61228</name>
</gene>
<evidence type="ECO:0000256" key="8">
    <source>
        <dbReference type="ARBA" id="ARBA00022723"/>
    </source>
</evidence>
<organism evidence="11">
    <name type="scientific">marine metagenome</name>
    <dbReference type="NCBI Taxonomy" id="408172"/>
    <lineage>
        <taxon>unclassified sequences</taxon>
        <taxon>metagenomes</taxon>
        <taxon>ecological metagenomes</taxon>
    </lineage>
</organism>
<dbReference type="HAMAP" id="MF_00569">
    <property type="entry name" value="NadA_type3"/>
    <property type="match status" value="1"/>
</dbReference>
<keyword evidence="4" id="KW-0004">4Fe-4S</keyword>
<comment type="cofactor">
    <cofactor evidence="1">
        <name>[4Fe-4S] cluster</name>
        <dbReference type="ChEBI" id="CHEBI:49883"/>
    </cofactor>
</comment>
<accession>A0A381SYC8</accession>
<comment type="pathway">
    <text evidence="2">Cofactor biosynthesis; NAD(+) biosynthesis; quinolinate from iminoaspartate: step 1/1.</text>
</comment>
<evidence type="ECO:0000313" key="11">
    <source>
        <dbReference type="EMBL" id="SVA08374.1"/>
    </source>
</evidence>
<keyword evidence="9" id="KW-0408">Iron</keyword>
<dbReference type="PANTHER" id="PTHR30573:SF0">
    <property type="entry name" value="QUINOLINATE SYNTHASE, CHLOROPLASTIC"/>
    <property type="match status" value="1"/>
</dbReference>
<dbReference type="NCBIfam" id="TIGR00550">
    <property type="entry name" value="nadA"/>
    <property type="match status" value="1"/>
</dbReference>
<reference evidence="11" key="1">
    <citation type="submission" date="2018-05" db="EMBL/GenBank/DDBJ databases">
        <authorList>
            <person name="Lanie J.A."/>
            <person name="Ng W.-L."/>
            <person name="Kazmierczak K.M."/>
            <person name="Andrzejewski T.M."/>
            <person name="Davidsen T.M."/>
            <person name="Wayne K.J."/>
            <person name="Tettelin H."/>
            <person name="Glass J.I."/>
            <person name="Rusch D."/>
            <person name="Podicherti R."/>
            <person name="Tsui H.-C.T."/>
            <person name="Winkler M.E."/>
        </authorList>
    </citation>
    <scope>NUCLEOTIDE SEQUENCE</scope>
</reference>
<dbReference type="EMBL" id="UINC01003679">
    <property type="protein sequence ID" value="SVA08374.1"/>
    <property type="molecule type" value="Genomic_DNA"/>
</dbReference>
<sequence>MKLTPEEIAEGIVFARKEIGEKAVLLGHHYQRDDVIQYADFTGDSYKLSKVAAETKEAKWIIFCGVHFMAETADILTLPDQNVLLPNLAAGCSMADMATSQDVQDCWDDLDSILGSTDRVIPITYMNSAAAIKAHCGKNGGLVCTSSNADKAFDWALDRGEKILFLPDQHLGRNTAIAKGISEDDMAVWNPFLPMGGLSTEEIKGAKILLWQGHCSVHTRFTVDQIEAARSRNPETTIIVHPECTREVVAASDMYGSTEFILESISDAPVGSSWGVGTEINMVRRLADENPNKEIFSLDPVVCPCATMYRIHPAYVLWVLEGIMAGLAINRIEVEPDNRLNALLALERMLEMAG</sequence>
<dbReference type="EC" id="2.5.1.72" evidence="3"/>
<keyword evidence="8" id="KW-0479">Metal-binding</keyword>
<keyword evidence="10" id="KW-0411">Iron-sulfur</keyword>
<dbReference type="InterPro" id="IPR036094">
    <property type="entry name" value="NadA_sf"/>
</dbReference>
<dbReference type="InterPro" id="IPR023515">
    <property type="entry name" value="Quinolinate_synth_A_type3"/>
</dbReference>
<evidence type="ECO:0000256" key="1">
    <source>
        <dbReference type="ARBA" id="ARBA00001966"/>
    </source>
</evidence>
<dbReference type="Gene3D" id="3.40.50.10800">
    <property type="entry name" value="NadA-like"/>
    <property type="match status" value="3"/>
</dbReference>
<dbReference type="UniPathway" id="UPA00253">
    <property type="reaction ID" value="UER00327"/>
</dbReference>
<evidence type="ECO:0000256" key="2">
    <source>
        <dbReference type="ARBA" id="ARBA00005065"/>
    </source>
</evidence>
<evidence type="ECO:0000256" key="9">
    <source>
        <dbReference type="ARBA" id="ARBA00023004"/>
    </source>
</evidence>
<evidence type="ECO:0000256" key="7">
    <source>
        <dbReference type="ARBA" id="ARBA00022679"/>
    </source>
</evidence>
<dbReference type="GO" id="GO:0005829">
    <property type="term" value="C:cytosol"/>
    <property type="evidence" value="ECO:0007669"/>
    <property type="project" value="TreeGrafter"/>
</dbReference>
<dbReference type="NCBIfam" id="NF006883">
    <property type="entry name" value="PRK09375.2-4"/>
    <property type="match status" value="1"/>
</dbReference>
<dbReference type="GO" id="GO:0034628">
    <property type="term" value="P:'de novo' NAD+ biosynthetic process from L-aspartate"/>
    <property type="evidence" value="ECO:0007669"/>
    <property type="project" value="TreeGrafter"/>
</dbReference>